<dbReference type="EMBL" id="BARS01035179">
    <property type="protein sequence ID" value="GAG15832.1"/>
    <property type="molecule type" value="Genomic_DNA"/>
</dbReference>
<name>X0VXJ5_9ZZZZ</name>
<dbReference type="SUPFAM" id="SSF53448">
    <property type="entry name" value="Nucleotide-diphospho-sugar transferases"/>
    <property type="match status" value="1"/>
</dbReference>
<proteinExistence type="predicted"/>
<comment type="caution">
    <text evidence="2">The sequence shown here is derived from an EMBL/GenBank/DDBJ whole genome shotgun (WGS) entry which is preliminary data.</text>
</comment>
<protein>
    <submittedName>
        <fullName evidence="2">Uncharacterized protein</fullName>
    </submittedName>
</protein>
<dbReference type="InterPro" id="IPR029044">
    <property type="entry name" value="Nucleotide-diphossugar_trans"/>
</dbReference>
<dbReference type="AlphaFoldDB" id="X0VXJ5"/>
<feature type="compositionally biased region" description="Pro residues" evidence="1">
    <location>
        <begin position="241"/>
        <end position="259"/>
    </location>
</feature>
<dbReference type="Gene3D" id="3.90.550.10">
    <property type="entry name" value="Spore Coat Polysaccharide Biosynthesis Protein SpsA, Chain A"/>
    <property type="match status" value="1"/>
</dbReference>
<sequence length="259" mass="29591">KHQEAIIYTDYVGIATIADPDKLTQEQQERLYFWEDGKGIIGHRAFDFVSELAQKQPHGESPYIWANVTTLIPKKWHDEIGGFDETMKSWEDVDYHWRMARAGKCYVRITEELLVYRFDTGSRREQGRQEHAEIVEYLRAKYQEIEVVPCNCSGKKHYKPTPTIGRSTLPAALPKQKGGTSVDENLVRAKYLHPNRGQHLVIGGVEKINYGYRAGGDIFLVHKNDIASQPHLFREVEPIQPGKPKPAHIPPPIIPETPA</sequence>
<accession>X0VXJ5</accession>
<gene>
    <name evidence="2" type="ORF">S01H1_54240</name>
</gene>
<feature type="non-terminal residue" evidence="2">
    <location>
        <position position="1"/>
    </location>
</feature>
<feature type="region of interest" description="Disordered" evidence="1">
    <location>
        <begin position="238"/>
        <end position="259"/>
    </location>
</feature>
<organism evidence="2">
    <name type="scientific">marine sediment metagenome</name>
    <dbReference type="NCBI Taxonomy" id="412755"/>
    <lineage>
        <taxon>unclassified sequences</taxon>
        <taxon>metagenomes</taxon>
        <taxon>ecological metagenomes</taxon>
    </lineage>
</organism>
<reference evidence="2" key="1">
    <citation type="journal article" date="2014" name="Front. Microbiol.">
        <title>High frequency of phylogenetically diverse reductive dehalogenase-homologous genes in deep subseafloor sedimentary metagenomes.</title>
        <authorList>
            <person name="Kawai M."/>
            <person name="Futagami T."/>
            <person name="Toyoda A."/>
            <person name="Takaki Y."/>
            <person name="Nishi S."/>
            <person name="Hori S."/>
            <person name="Arai W."/>
            <person name="Tsubouchi T."/>
            <person name="Morono Y."/>
            <person name="Uchiyama I."/>
            <person name="Ito T."/>
            <person name="Fujiyama A."/>
            <person name="Inagaki F."/>
            <person name="Takami H."/>
        </authorList>
    </citation>
    <scope>NUCLEOTIDE SEQUENCE</scope>
    <source>
        <strain evidence="2">Expedition CK06-06</strain>
    </source>
</reference>
<evidence type="ECO:0000256" key="1">
    <source>
        <dbReference type="SAM" id="MobiDB-lite"/>
    </source>
</evidence>
<feature type="non-terminal residue" evidence="2">
    <location>
        <position position="259"/>
    </location>
</feature>
<evidence type="ECO:0000313" key="2">
    <source>
        <dbReference type="EMBL" id="GAG15832.1"/>
    </source>
</evidence>